<name>A0A843SGR3_9BURK</name>
<gene>
    <name evidence="1" type="ORF">GEV01_23180</name>
</gene>
<comment type="caution">
    <text evidence="1">The sequence shown here is derived from an EMBL/GenBank/DDBJ whole genome shotgun (WGS) entry which is preliminary data.</text>
</comment>
<keyword evidence="2" id="KW-1185">Reference proteome</keyword>
<dbReference type="AlphaFoldDB" id="A0A843SGR3"/>
<sequence length="305" mass="33089">MSIEFLKKHAQTLAEFARETSQRAAENPADFWLQATAKNQEQAAADAALEVRLASAEQVGELLDLRFIGPQADGAISLDAFIRIAEPLLKAWKAAAYRIRHGAIDGRIGGEIVDALNLRLAGLSRGSARISLTGNAAADLSGESLLHATLTQTFNLLAADNDAFYDAVDAMGGRAASHFGDAMKAIRTAGLSAEFSWQSPTQRFTWQGSTDEIVRVKVLLDAVAEPEVYDEKISGSVSGITDTGRLEIRTHQGKVLVRFPLDQTEAVQRLAIRKSATLLVRTTKYWNAVAKKDVLKRLMIGLVES</sequence>
<accession>A0A843SGR3</accession>
<dbReference type="Proteomes" id="UP000444318">
    <property type="component" value="Unassembled WGS sequence"/>
</dbReference>
<protein>
    <submittedName>
        <fullName evidence="1">Uncharacterized protein</fullName>
    </submittedName>
</protein>
<proteinExistence type="predicted"/>
<dbReference type="RefSeq" id="WP_152807854.1">
    <property type="nucleotide sequence ID" value="NZ_WHUF01000006.1"/>
</dbReference>
<organism evidence="1 2">
    <name type="scientific">Rugamonas rivuli</name>
    <dbReference type="NCBI Taxonomy" id="2743358"/>
    <lineage>
        <taxon>Bacteria</taxon>
        <taxon>Pseudomonadati</taxon>
        <taxon>Pseudomonadota</taxon>
        <taxon>Betaproteobacteria</taxon>
        <taxon>Burkholderiales</taxon>
        <taxon>Oxalobacteraceae</taxon>
        <taxon>Telluria group</taxon>
        <taxon>Rugamonas</taxon>
    </lineage>
</organism>
<dbReference type="EMBL" id="WHUF01000006">
    <property type="protein sequence ID" value="MQA22422.1"/>
    <property type="molecule type" value="Genomic_DNA"/>
</dbReference>
<evidence type="ECO:0000313" key="2">
    <source>
        <dbReference type="Proteomes" id="UP000444318"/>
    </source>
</evidence>
<evidence type="ECO:0000313" key="1">
    <source>
        <dbReference type="EMBL" id="MQA22422.1"/>
    </source>
</evidence>
<reference evidence="1 2" key="1">
    <citation type="submission" date="2019-10" db="EMBL/GenBank/DDBJ databases">
        <title>Two novel species isolated from a subtropical stream in China.</title>
        <authorList>
            <person name="Lu H."/>
        </authorList>
    </citation>
    <scope>NUCLEOTIDE SEQUENCE [LARGE SCALE GENOMIC DNA]</scope>
    <source>
        <strain evidence="1 2">FT103W</strain>
    </source>
</reference>